<comment type="pathway">
    <text evidence="1">Pyrimidine metabolism; dTTP biosynthesis.</text>
</comment>
<dbReference type="GO" id="GO:0004799">
    <property type="term" value="F:thymidylate synthase activity"/>
    <property type="evidence" value="ECO:0007669"/>
    <property type="project" value="UniProtKB-EC"/>
</dbReference>
<dbReference type="InterPro" id="IPR045097">
    <property type="entry name" value="Thymidate_synth/dCMP_Mease"/>
</dbReference>
<evidence type="ECO:0000313" key="9">
    <source>
        <dbReference type="Proteomes" id="UP000472277"/>
    </source>
</evidence>
<evidence type="ECO:0000256" key="3">
    <source>
        <dbReference type="ARBA" id="ARBA00015931"/>
    </source>
</evidence>
<dbReference type="SUPFAM" id="SSF55831">
    <property type="entry name" value="Thymidylate synthase/dCMP hydroxymethylase"/>
    <property type="match status" value="1"/>
</dbReference>
<organism evidence="8 9">
    <name type="scientific">Salmo trutta</name>
    <name type="common">Brown trout</name>
    <dbReference type="NCBI Taxonomy" id="8032"/>
    <lineage>
        <taxon>Eukaryota</taxon>
        <taxon>Metazoa</taxon>
        <taxon>Chordata</taxon>
        <taxon>Craniata</taxon>
        <taxon>Vertebrata</taxon>
        <taxon>Euteleostomi</taxon>
        <taxon>Actinopterygii</taxon>
        <taxon>Neopterygii</taxon>
        <taxon>Teleostei</taxon>
        <taxon>Protacanthopterygii</taxon>
        <taxon>Salmoniformes</taxon>
        <taxon>Salmonidae</taxon>
        <taxon>Salmoninae</taxon>
        <taxon>Salmo</taxon>
    </lineage>
</organism>
<dbReference type="Gene3D" id="3.30.572.10">
    <property type="entry name" value="Thymidylate synthase/dCMP hydroxymethylase domain"/>
    <property type="match status" value="1"/>
</dbReference>
<dbReference type="InterPro" id="IPR036926">
    <property type="entry name" value="Thymidate_synth/dCMP_Mease_sf"/>
</dbReference>
<dbReference type="Ensembl" id="ENSSTUT00000038826.1">
    <property type="protein sequence ID" value="ENSSTUP00000037163.1"/>
    <property type="gene ID" value="ENSSTUG00000015720.1"/>
</dbReference>
<dbReference type="GO" id="GO:0005739">
    <property type="term" value="C:mitochondrion"/>
    <property type="evidence" value="ECO:0007669"/>
    <property type="project" value="TreeGrafter"/>
</dbReference>
<dbReference type="InterPro" id="IPR023451">
    <property type="entry name" value="Thymidate_synth/dCMP_Mease_dom"/>
</dbReference>
<feature type="region of interest" description="Disordered" evidence="6">
    <location>
        <begin position="1"/>
        <end position="32"/>
    </location>
</feature>
<dbReference type="OMA" id="DTIQKNH"/>
<dbReference type="GO" id="GO:0005829">
    <property type="term" value="C:cytosol"/>
    <property type="evidence" value="ECO:0007669"/>
    <property type="project" value="TreeGrafter"/>
</dbReference>
<protein>
    <recommendedName>
        <fullName evidence="3">Thymidylate synthase</fullName>
        <ecNumber evidence="2">2.1.1.45</ecNumber>
    </recommendedName>
</protein>
<keyword evidence="9" id="KW-1185">Reference proteome</keyword>
<proteinExistence type="predicted"/>
<dbReference type="InterPro" id="IPR000398">
    <property type="entry name" value="Thymidylate_synthase"/>
</dbReference>
<keyword evidence="4" id="KW-0489">Methyltransferase</keyword>
<sequence length="239" mass="26739">MPATSDIHTAASCNNEEPKKADSQERGSSLFSAHNRDTVSRFPLLTTKRGSTNAKERSEKGVNIWDAYGSQHFLDKMGFGDLGPVYSFQWRHYGAEFRNMHADYTGQSVDQLQKVDTIQKNHHSTLVCIAHTPVPVLFPDHMALSPCHALCQLYVIDGKLPCQLYQCSGDMGLGVPFNIASYAILTYMIAHITGLEVGSREIRPFPKLKLIRTAEKIGPFPKLKLIRTAEKIDDFRMAV</sequence>
<dbReference type="AlphaFoldDB" id="A0A673YQX5"/>
<feature type="compositionally biased region" description="Basic and acidic residues" evidence="6">
    <location>
        <begin position="16"/>
        <end position="25"/>
    </location>
</feature>
<dbReference type="PANTHER" id="PTHR11548">
    <property type="entry name" value="THYMIDYLATE SYNTHASE 1"/>
    <property type="match status" value="1"/>
</dbReference>
<accession>A0A673YQX5</accession>
<dbReference type="NCBIfam" id="TIGR03284">
    <property type="entry name" value="thym_sym"/>
    <property type="match status" value="1"/>
</dbReference>
<evidence type="ECO:0000256" key="5">
    <source>
        <dbReference type="ARBA" id="ARBA00022679"/>
    </source>
</evidence>
<dbReference type="GeneTree" id="ENSGT00390000014786"/>
<dbReference type="GO" id="GO:0032259">
    <property type="term" value="P:methylation"/>
    <property type="evidence" value="ECO:0007669"/>
    <property type="project" value="UniProtKB-KW"/>
</dbReference>
<evidence type="ECO:0000313" key="8">
    <source>
        <dbReference type="Ensembl" id="ENSSTUP00000037163.1"/>
    </source>
</evidence>
<dbReference type="UniPathway" id="UPA00575"/>
<dbReference type="EC" id="2.1.1.45" evidence="2"/>
<evidence type="ECO:0000259" key="7">
    <source>
        <dbReference type="Pfam" id="PF00303"/>
    </source>
</evidence>
<feature type="domain" description="Thymidylate synthase/dCMP hydroxymethylase" evidence="7">
    <location>
        <begin position="44"/>
        <end position="199"/>
    </location>
</feature>
<reference evidence="8" key="2">
    <citation type="submission" date="2025-09" db="UniProtKB">
        <authorList>
            <consortium name="Ensembl"/>
        </authorList>
    </citation>
    <scope>IDENTIFICATION</scope>
</reference>
<evidence type="ECO:0000256" key="6">
    <source>
        <dbReference type="SAM" id="MobiDB-lite"/>
    </source>
</evidence>
<dbReference type="InParanoid" id="A0A673YQX5"/>
<reference evidence="8" key="1">
    <citation type="submission" date="2025-08" db="UniProtKB">
        <authorList>
            <consortium name="Ensembl"/>
        </authorList>
    </citation>
    <scope>IDENTIFICATION</scope>
</reference>
<evidence type="ECO:0000256" key="2">
    <source>
        <dbReference type="ARBA" id="ARBA00011947"/>
    </source>
</evidence>
<dbReference type="GO" id="GO:0006235">
    <property type="term" value="P:dTTP biosynthetic process"/>
    <property type="evidence" value="ECO:0007669"/>
    <property type="project" value="UniProtKB-UniPathway"/>
</dbReference>
<dbReference type="GO" id="GO:0006231">
    <property type="term" value="P:dTMP biosynthetic process"/>
    <property type="evidence" value="ECO:0007669"/>
    <property type="project" value="InterPro"/>
</dbReference>
<dbReference type="CDD" id="cd00351">
    <property type="entry name" value="TS_Pyrimidine_HMase"/>
    <property type="match status" value="1"/>
</dbReference>
<dbReference type="Pfam" id="PF00303">
    <property type="entry name" value="Thymidylat_synt"/>
    <property type="match status" value="1"/>
</dbReference>
<evidence type="ECO:0000256" key="4">
    <source>
        <dbReference type="ARBA" id="ARBA00022603"/>
    </source>
</evidence>
<keyword evidence="5" id="KW-0808">Transferase</keyword>
<gene>
    <name evidence="8" type="primary">TYMS</name>
</gene>
<dbReference type="Proteomes" id="UP000472277">
    <property type="component" value="Chromosome 2"/>
</dbReference>
<evidence type="ECO:0000256" key="1">
    <source>
        <dbReference type="ARBA" id="ARBA00004992"/>
    </source>
</evidence>
<name>A0A673YQX5_SALTR</name>
<dbReference type="PANTHER" id="PTHR11548:SF2">
    <property type="entry name" value="THYMIDYLATE SYNTHASE"/>
    <property type="match status" value="1"/>
</dbReference>
<dbReference type="PRINTS" id="PR00108">
    <property type="entry name" value="THYMDSNTHASE"/>
</dbReference>